<protein>
    <recommendedName>
        <fullName evidence="1">Zn(2)-C6 fungal-type domain-containing protein</fullName>
    </recommendedName>
</protein>
<organism evidence="2 3">
    <name type="scientific">Rhizopogon vinicolor AM-OR11-026</name>
    <dbReference type="NCBI Taxonomy" id="1314800"/>
    <lineage>
        <taxon>Eukaryota</taxon>
        <taxon>Fungi</taxon>
        <taxon>Dikarya</taxon>
        <taxon>Basidiomycota</taxon>
        <taxon>Agaricomycotina</taxon>
        <taxon>Agaricomycetes</taxon>
        <taxon>Agaricomycetidae</taxon>
        <taxon>Boletales</taxon>
        <taxon>Suillineae</taxon>
        <taxon>Rhizopogonaceae</taxon>
        <taxon>Rhizopogon</taxon>
    </lineage>
</organism>
<evidence type="ECO:0000313" key="2">
    <source>
        <dbReference type="EMBL" id="OAX34272.1"/>
    </source>
</evidence>
<dbReference type="OrthoDB" id="39175at2759"/>
<reference evidence="2 3" key="1">
    <citation type="submission" date="2016-06" db="EMBL/GenBank/DDBJ databases">
        <title>Comparative genomics of the ectomycorrhizal sister species Rhizopogon vinicolor and Rhizopogon vesiculosus (Basidiomycota: Boletales) reveals a divergence of the mating type B locus.</title>
        <authorList>
            <consortium name="DOE Joint Genome Institute"/>
            <person name="Mujic A.B."/>
            <person name="Kuo A."/>
            <person name="Tritt A."/>
            <person name="Lipzen A."/>
            <person name="Chen C."/>
            <person name="Johnson J."/>
            <person name="Sharma A."/>
            <person name="Barry K."/>
            <person name="Grigoriev I.V."/>
            <person name="Spatafora J.W."/>
        </authorList>
    </citation>
    <scope>NUCLEOTIDE SEQUENCE [LARGE SCALE GENOMIC DNA]</scope>
    <source>
        <strain evidence="2 3">AM-OR11-026</strain>
    </source>
</reference>
<name>A0A1B7MNU3_9AGAM</name>
<dbReference type="PROSITE" id="PS50048">
    <property type="entry name" value="ZN2_CY6_FUNGAL_2"/>
    <property type="match status" value="1"/>
</dbReference>
<dbReference type="GO" id="GO:0008270">
    <property type="term" value="F:zinc ion binding"/>
    <property type="evidence" value="ECO:0007669"/>
    <property type="project" value="InterPro"/>
</dbReference>
<dbReference type="AlphaFoldDB" id="A0A1B7MNU3"/>
<dbReference type="PROSITE" id="PS00463">
    <property type="entry name" value="ZN2_CY6_FUNGAL_1"/>
    <property type="match status" value="1"/>
</dbReference>
<dbReference type="InterPro" id="IPR036864">
    <property type="entry name" value="Zn2-C6_fun-type_DNA-bd_sf"/>
</dbReference>
<dbReference type="SUPFAM" id="SSF57701">
    <property type="entry name" value="Zn2/Cys6 DNA-binding domain"/>
    <property type="match status" value="1"/>
</dbReference>
<evidence type="ECO:0000313" key="3">
    <source>
        <dbReference type="Proteomes" id="UP000092154"/>
    </source>
</evidence>
<gene>
    <name evidence="2" type="ORF">K503DRAFT_699034</name>
</gene>
<feature type="non-terminal residue" evidence="2">
    <location>
        <position position="1"/>
    </location>
</feature>
<evidence type="ECO:0000259" key="1">
    <source>
        <dbReference type="PROSITE" id="PS50048"/>
    </source>
</evidence>
<sequence length="53" mass="6111">EDGEQKKQVLACSFCRERKIACGRPSAHSRDRTCNQCARRCMKCEHPTESRRG</sequence>
<dbReference type="GO" id="GO:0000981">
    <property type="term" value="F:DNA-binding transcription factor activity, RNA polymerase II-specific"/>
    <property type="evidence" value="ECO:0007669"/>
    <property type="project" value="InterPro"/>
</dbReference>
<dbReference type="InterPro" id="IPR001138">
    <property type="entry name" value="Zn2Cys6_DnaBD"/>
</dbReference>
<dbReference type="InParanoid" id="A0A1B7MNU3"/>
<dbReference type="Proteomes" id="UP000092154">
    <property type="component" value="Unassembled WGS sequence"/>
</dbReference>
<proteinExistence type="predicted"/>
<keyword evidence="3" id="KW-1185">Reference proteome</keyword>
<dbReference type="EMBL" id="KV448634">
    <property type="protein sequence ID" value="OAX34272.1"/>
    <property type="molecule type" value="Genomic_DNA"/>
</dbReference>
<dbReference type="STRING" id="1314800.A0A1B7MNU3"/>
<feature type="domain" description="Zn(2)-C6 fungal-type" evidence="1">
    <location>
        <begin position="11"/>
        <end position="46"/>
    </location>
</feature>
<accession>A0A1B7MNU3</accession>